<accession>A0A6J5PHQ6</accession>
<name>A0A6J5PHQ6_9CAUD</name>
<protein>
    <submittedName>
        <fullName evidence="2">Neck protein</fullName>
    </submittedName>
</protein>
<evidence type="ECO:0000313" key="1">
    <source>
        <dbReference type="EMBL" id="CAB4167669.1"/>
    </source>
</evidence>
<organism evidence="2">
    <name type="scientific">uncultured Caudovirales phage</name>
    <dbReference type="NCBI Taxonomy" id="2100421"/>
    <lineage>
        <taxon>Viruses</taxon>
        <taxon>Duplodnaviria</taxon>
        <taxon>Heunggongvirae</taxon>
        <taxon>Uroviricota</taxon>
        <taxon>Caudoviricetes</taxon>
        <taxon>Peduoviridae</taxon>
        <taxon>Maltschvirus</taxon>
        <taxon>Maltschvirus maltsch</taxon>
    </lineage>
</organism>
<dbReference type="EMBL" id="LR796944">
    <property type="protein sequence ID" value="CAB4176277.1"/>
    <property type="molecule type" value="Genomic_DNA"/>
</dbReference>
<proteinExistence type="predicted"/>
<dbReference type="EMBL" id="LR796858">
    <property type="protein sequence ID" value="CAB4170993.1"/>
    <property type="molecule type" value="Genomic_DNA"/>
</dbReference>
<gene>
    <name evidence="4" type="ORF">UFOVP1666_82</name>
    <name evidence="1" type="ORF">UFOVP867_37</name>
    <name evidence="2" type="ORF">UFOVP913_161</name>
    <name evidence="3" type="ORF">UFOVP993_17</name>
</gene>
<dbReference type="EMBL" id="LR796815">
    <property type="protein sequence ID" value="CAB4167669.1"/>
    <property type="molecule type" value="Genomic_DNA"/>
</dbReference>
<dbReference type="InterPro" id="IPR021674">
    <property type="entry name" value="Phage_T4_Gp14_neck-protein"/>
</dbReference>
<evidence type="ECO:0000313" key="2">
    <source>
        <dbReference type="EMBL" id="CAB4170993.1"/>
    </source>
</evidence>
<evidence type="ECO:0000313" key="3">
    <source>
        <dbReference type="EMBL" id="CAB4176277.1"/>
    </source>
</evidence>
<dbReference type="EMBL" id="LR797534">
    <property type="protein sequence ID" value="CAB4223039.1"/>
    <property type="molecule type" value="Genomic_DNA"/>
</dbReference>
<reference evidence="2" key="1">
    <citation type="submission" date="2020-05" db="EMBL/GenBank/DDBJ databases">
        <authorList>
            <person name="Chiriac C."/>
            <person name="Salcher M."/>
            <person name="Ghai R."/>
            <person name="Kavagutti S V."/>
        </authorList>
    </citation>
    <scope>NUCLEOTIDE SEQUENCE</scope>
</reference>
<evidence type="ECO:0000313" key="4">
    <source>
        <dbReference type="EMBL" id="CAB4223039.1"/>
    </source>
</evidence>
<sequence length="375" mass="40828">MSASVYASMGTRPEQLFHEDLVVESLSFYGQTFYYIPRTLVAKDEILGEDRLSKFKSAYAIQMYLENTDGFEGQGAFIQKFGLMMEQSATLVVARRRWEQLIGRFGQTIIPSRPCEGDLLYFPMTDAMFELKFVQYQDPFYQIGKLFVYKLQVELFQYASEHITTGIPDIDAFESLKTYDTSIVSNGVVTSVKLISPGFAYETVPTVVFGTDWVASTALSDGDEICYLTNRYVAAADGTTGSSAPTHTSGTVSNGTAPLRYLGKRAIATASLGSGIAIGVVMCINVTSGGNGYELPPIVTIVSASGVGAEAIALIENIDNQYSYGDNHKFGMEAEAVLFNESNPFGDIIYDQPTSSTADSTTLFADSTIITADTN</sequence>
<dbReference type="Pfam" id="PF11649">
    <property type="entry name" value="T4_neck-protein"/>
    <property type="match status" value="1"/>
</dbReference>